<keyword evidence="3" id="KW-0460">Magnesium</keyword>
<evidence type="ECO:0000256" key="4">
    <source>
        <dbReference type="SAM" id="MobiDB-lite"/>
    </source>
</evidence>
<dbReference type="AlphaFoldDB" id="A0A381NBV7"/>
<dbReference type="GO" id="GO:0007165">
    <property type="term" value="P:signal transduction"/>
    <property type="evidence" value="ECO:0007669"/>
    <property type="project" value="TreeGrafter"/>
</dbReference>
<keyword evidence="2" id="KW-0378">Hydrolase</keyword>
<dbReference type="PRINTS" id="PR00377">
    <property type="entry name" value="IMPHPHTASES"/>
</dbReference>
<dbReference type="GO" id="GO:0046872">
    <property type="term" value="F:metal ion binding"/>
    <property type="evidence" value="ECO:0007669"/>
    <property type="project" value="UniProtKB-KW"/>
</dbReference>
<feature type="region of interest" description="Disordered" evidence="4">
    <location>
        <begin position="347"/>
        <end position="369"/>
    </location>
</feature>
<dbReference type="Pfam" id="PF00459">
    <property type="entry name" value="Inositol_P"/>
    <property type="match status" value="1"/>
</dbReference>
<dbReference type="EMBL" id="UINC01000255">
    <property type="protein sequence ID" value="SUZ52091.1"/>
    <property type="molecule type" value="Genomic_DNA"/>
</dbReference>
<dbReference type="SUPFAM" id="SSF56655">
    <property type="entry name" value="Carbohydrate phosphatase"/>
    <property type="match status" value="1"/>
</dbReference>
<evidence type="ECO:0000256" key="2">
    <source>
        <dbReference type="ARBA" id="ARBA00022801"/>
    </source>
</evidence>
<dbReference type="GO" id="GO:0008934">
    <property type="term" value="F:inositol monophosphate 1-phosphatase activity"/>
    <property type="evidence" value="ECO:0007669"/>
    <property type="project" value="TreeGrafter"/>
</dbReference>
<gene>
    <name evidence="5" type="ORF">METZ01_LOCUS4945</name>
</gene>
<evidence type="ECO:0000313" key="5">
    <source>
        <dbReference type="EMBL" id="SUZ52091.1"/>
    </source>
</evidence>
<dbReference type="InterPro" id="IPR000760">
    <property type="entry name" value="Inositol_monophosphatase-like"/>
</dbReference>
<dbReference type="PANTHER" id="PTHR20854">
    <property type="entry name" value="INOSITOL MONOPHOSPHATASE"/>
    <property type="match status" value="1"/>
</dbReference>
<reference evidence="5" key="1">
    <citation type="submission" date="2018-05" db="EMBL/GenBank/DDBJ databases">
        <authorList>
            <person name="Lanie J.A."/>
            <person name="Ng W.-L."/>
            <person name="Kazmierczak K.M."/>
            <person name="Andrzejewski T.M."/>
            <person name="Davidsen T.M."/>
            <person name="Wayne K.J."/>
            <person name="Tettelin H."/>
            <person name="Glass J.I."/>
            <person name="Rusch D."/>
            <person name="Podicherti R."/>
            <person name="Tsui H.-C.T."/>
            <person name="Winkler M.E."/>
        </authorList>
    </citation>
    <scope>NUCLEOTIDE SEQUENCE</scope>
</reference>
<feature type="compositionally biased region" description="Basic and acidic residues" evidence="4">
    <location>
        <begin position="356"/>
        <end position="369"/>
    </location>
</feature>
<keyword evidence="1" id="KW-0479">Metal-binding</keyword>
<proteinExistence type="predicted"/>
<dbReference type="GO" id="GO:0006020">
    <property type="term" value="P:inositol metabolic process"/>
    <property type="evidence" value="ECO:0007669"/>
    <property type="project" value="TreeGrafter"/>
</dbReference>
<name>A0A381NBV7_9ZZZZ</name>
<dbReference type="Gene3D" id="3.40.190.80">
    <property type="match status" value="1"/>
</dbReference>
<evidence type="ECO:0000256" key="1">
    <source>
        <dbReference type="ARBA" id="ARBA00022723"/>
    </source>
</evidence>
<evidence type="ECO:0000256" key="3">
    <source>
        <dbReference type="ARBA" id="ARBA00022842"/>
    </source>
</evidence>
<dbReference type="InterPro" id="IPR020583">
    <property type="entry name" value="Inositol_monoP_metal-BS"/>
</dbReference>
<dbReference type="PANTHER" id="PTHR20854:SF4">
    <property type="entry name" value="INOSITOL-1-MONOPHOSPHATASE-RELATED"/>
    <property type="match status" value="1"/>
</dbReference>
<dbReference type="Gene3D" id="3.30.540.10">
    <property type="entry name" value="Fructose-1,6-Bisphosphatase, subunit A, domain 1"/>
    <property type="match status" value="1"/>
</dbReference>
<protein>
    <recommendedName>
        <fullName evidence="6">Inositol monophosphatase</fullName>
    </recommendedName>
</protein>
<sequence>MSGVCLLKAATRIIAGAEPKLAHAILETHRRQAKLSLMSSVLQLWDDALAEEIEQHAVEIVRGAGHILAQHFGKKIEVEFKDEHERDPVTAADKETQEYLTAEILKRFPEHGILGEEGTKEEKESEEPAKDILWVLDPLDGTTNFMNGLPVFASSIGVLYRGWPMAAALYLPWPTNDGGFVLHCHKGGGCFADDEPVKVYESDEPVPSRLIGVPGYFGVGQGFTGKLAGKAGEVRTTGSIAYELAMTARGVLQYAMFGAPRLWDMAGGALAVVEAGGTVMTRFRREKRWHPMGCLVPSWEEKTPTMKELRGWMAPLVVGNQKVAPMIADNVKRRFSLSSQIRNLTRPLCRRKKKPESKPEIKPDGGSKT</sequence>
<dbReference type="PROSITE" id="PS00629">
    <property type="entry name" value="IMP_1"/>
    <property type="match status" value="1"/>
</dbReference>
<accession>A0A381NBV7</accession>
<evidence type="ECO:0008006" key="6">
    <source>
        <dbReference type="Google" id="ProtNLM"/>
    </source>
</evidence>
<organism evidence="5">
    <name type="scientific">marine metagenome</name>
    <dbReference type="NCBI Taxonomy" id="408172"/>
    <lineage>
        <taxon>unclassified sequences</taxon>
        <taxon>metagenomes</taxon>
        <taxon>ecological metagenomes</taxon>
    </lineage>
</organism>